<keyword evidence="6" id="KW-1185">Reference proteome</keyword>
<accession>A0ABR3SYG4</accession>
<keyword evidence="2" id="KW-0408">Iron</keyword>
<protein>
    <recommendedName>
        <fullName evidence="4">Fe2OG dioxygenase domain-containing protein</fullName>
    </recommendedName>
</protein>
<dbReference type="EMBL" id="JAJVDC020000031">
    <property type="protein sequence ID" value="KAL1632376.1"/>
    <property type="molecule type" value="Genomic_DNA"/>
</dbReference>
<dbReference type="InterPro" id="IPR044861">
    <property type="entry name" value="IPNS-like_FE2OG_OXY"/>
</dbReference>
<dbReference type="InterPro" id="IPR027443">
    <property type="entry name" value="IPNS-like_sf"/>
</dbReference>
<dbReference type="Pfam" id="PF03171">
    <property type="entry name" value="2OG-FeII_Oxy"/>
    <property type="match status" value="1"/>
</dbReference>
<evidence type="ECO:0000256" key="3">
    <source>
        <dbReference type="SAM" id="MobiDB-lite"/>
    </source>
</evidence>
<evidence type="ECO:0000313" key="6">
    <source>
        <dbReference type="Proteomes" id="UP001521116"/>
    </source>
</evidence>
<dbReference type="Proteomes" id="UP001521116">
    <property type="component" value="Unassembled WGS sequence"/>
</dbReference>
<evidence type="ECO:0000256" key="1">
    <source>
        <dbReference type="ARBA" id="ARBA00008056"/>
    </source>
</evidence>
<dbReference type="SUPFAM" id="SSF51197">
    <property type="entry name" value="Clavaminate synthase-like"/>
    <property type="match status" value="1"/>
</dbReference>
<dbReference type="Gene3D" id="2.60.120.330">
    <property type="entry name" value="B-lactam Antibiotic, Isopenicillin N Synthase, Chain"/>
    <property type="match status" value="1"/>
</dbReference>
<dbReference type="InterPro" id="IPR005123">
    <property type="entry name" value="Oxoglu/Fe-dep_dioxygenase_dom"/>
</dbReference>
<feature type="region of interest" description="Disordered" evidence="3">
    <location>
        <begin position="72"/>
        <end position="91"/>
    </location>
</feature>
<evidence type="ECO:0000256" key="2">
    <source>
        <dbReference type="RuleBase" id="RU003682"/>
    </source>
</evidence>
<evidence type="ECO:0000259" key="4">
    <source>
        <dbReference type="PROSITE" id="PS51471"/>
    </source>
</evidence>
<sequence>MSTIKIRTLDFSKFHSGTDAERKEFARGLFEGWSKEGFVKIVNHGFTKEDFDQLFEWNRRFFALPLEEKLKVANPPTPNPQRGWTRVNGEKTGTLNQNGITNLQKIQHGELEDAKEHLDVGPLGDKEYPNRWPSEEALPGFRAWIETYFNKGREISLELMEALEIATDSPKGYFTDRFETDASELRLNHYPSISVSKLEAGNTRRIWPHTDFGVLTLLIQDNNGGLEIHDKTKPGTVFAPAKKTSDTEFIINIGDTLERWTNGVLKASLHQVTSPPHVKDQPDTLLPSRRSNAFFLKADRNVSVGAMDHFVSEKRPAAYDNITALELQTRRTNVLY</sequence>
<dbReference type="Pfam" id="PF14226">
    <property type="entry name" value="DIOX_N"/>
    <property type="match status" value="1"/>
</dbReference>
<evidence type="ECO:0000313" key="5">
    <source>
        <dbReference type="EMBL" id="KAL1632376.1"/>
    </source>
</evidence>
<name>A0ABR3SYG4_9PEZI</name>
<organism evidence="5 6">
    <name type="scientific">Neofusicoccum ribis</name>
    <dbReference type="NCBI Taxonomy" id="45134"/>
    <lineage>
        <taxon>Eukaryota</taxon>
        <taxon>Fungi</taxon>
        <taxon>Dikarya</taxon>
        <taxon>Ascomycota</taxon>
        <taxon>Pezizomycotina</taxon>
        <taxon>Dothideomycetes</taxon>
        <taxon>Dothideomycetes incertae sedis</taxon>
        <taxon>Botryosphaeriales</taxon>
        <taxon>Botryosphaeriaceae</taxon>
        <taxon>Neofusicoccum</taxon>
    </lineage>
</organism>
<keyword evidence="2" id="KW-0479">Metal-binding</keyword>
<gene>
    <name evidence="5" type="ORF">SLS56_003791</name>
</gene>
<reference evidence="5 6" key="1">
    <citation type="submission" date="2024-02" db="EMBL/GenBank/DDBJ databases">
        <title>De novo assembly and annotation of 12 fungi associated with fruit tree decline syndrome in Ontario, Canada.</title>
        <authorList>
            <person name="Sulman M."/>
            <person name="Ellouze W."/>
            <person name="Ilyukhin E."/>
        </authorList>
    </citation>
    <scope>NUCLEOTIDE SEQUENCE [LARGE SCALE GENOMIC DNA]</scope>
    <source>
        <strain evidence="5 6">M1-105</strain>
    </source>
</reference>
<keyword evidence="2" id="KW-0560">Oxidoreductase</keyword>
<dbReference type="PROSITE" id="PS51471">
    <property type="entry name" value="FE2OG_OXY"/>
    <property type="match status" value="1"/>
</dbReference>
<dbReference type="PANTHER" id="PTHR47990">
    <property type="entry name" value="2-OXOGLUTARATE (2OG) AND FE(II)-DEPENDENT OXYGENASE SUPERFAMILY PROTEIN-RELATED"/>
    <property type="match status" value="1"/>
</dbReference>
<proteinExistence type="inferred from homology"/>
<feature type="domain" description="Fe2OG dioxygenase" evidence="4">
    <location>
        <begin position="181"/>
        <end position="298"/>
    </location>
</feature>
<dbReference type="InterPro" id="IPR050231">
    <property type="entry name" value="Iron_ascorbate_oxido_reductase"/>
</dbReference>
<comment type="similarity">
    <text evidence="1 2">Belongs to the iron/ascorbate-dependent oxidoreductase family.</text>
</comment>
<comment type="caution">
    <text evidence="5">The sequence shown here is derived from an EMBL/GenBank/DDBJ whole genome shotgun (WGS) entry which is preliminary data.</text>
</comment>
<dbReference type="InterPro" id="IPR026992">
    <property type="entry name" value="DIOX_N"/>
</dbReference>